<feature type="compositionally biased region" description="Basic residues" evidence="1">
    <location>
        <begin position="91"/>
        <end position="100"/>
    </location>
</feature>
<dbReference type="RefSeq" id="WP_199262383.1">
    <property type="nucleotide sequence ID" value="NZ_CP054140.1"/>
</dbReference>
<proteinExistence type="predicted"/>
<evidence type="ECO:0000313" key="3">
    <source>
        <dbReference type="Proteomes" id="UP000596092"/>
    </source>
</evidence>
<name>A0A7T5VEH7_9BACT</name>
<gene>
    <name evidence="2" type="ORF">HP555_10845</name>
</gene>
<evidence type="ECO:0000256" key="1">
    <source>
        <dbReference type="SAM" id="MobiDB-lite"/>
    </source>
</evidence>
<accession>A0A7T5VEH7</accession>
<dbReference type="EMBL" id="CP054140">
    <property type="protein sequence ID" value="QQG66326.1"/>
    <property type="molecule type" value="Genomic_DNA"/>
</dbReference>
<feature type="region of interest" description="Disordered" evidence="1">
    <location>
        <begin position="81"/>
        <end position="100"/>
    </location>
</feature>
<keyword evidence="3" id="KW-1185">Reference proteome</keyword>
<evidence type="ECO:0000313" key="2">
    <source>
        <dbReference type="EMBL" id="QQG66326.1"/>
    </source>
</evidence>
<sequence>MQQQTDQAKTHEFVENPLSLREVTILLIKHYGLHEGFYDLTMEFTVGFGPIGPDPNALVPGALVGVQKLGLIKVPEAKKPTTINAAEVNPPKKKRGASDR</sequence>
<dbReference type="Proteomes" id="UP000596092">
    <property type="component" value="Chromosome"/>
</dbReference>
<dbReference type="AlphaFoldDB" id="A0A7T5VEH7"/>
<dbReference type="KEGG" id="dog:HP555_10845"/>
<reference evidence="2 3" key="1">
    <citation type="submission" date="2020-05" db="EMBL/GenBank/DDBJ databases">
        <title>Complete genome of Desulfobulbus oligotrophicus.</title>
        <authorList>
            <person name="Podar M."/>
        </authorList>
    </citation>
    <scope>NUCLEOTIDE SEQUENCE [LARGE SCALE GENOMIC DNA]</scope>
    <source>
        <strain evidence="2 3">Prop6</strain>
    </source>
</reference>
<protein>
    <submittedName>
        <fullName evidence="2">Uncharacterized protein</fullName>
    </submittedName>
</protein>
<organism evidence="2 3">
    <name type="scientific">Desulfobulbus oligotrophicus</name>
    <dbReference type="NCBI Taxonomy" id="1909699"/>
    <lineage>
        <taxon>Bacteria</taxon>
        <taxon>Pseudomonadati</taxon>
        <taxon>Thermodesulfobacteriota</taxon>
        <taxon>Desulfobulbia</taxon>
        <taxon>Desulfobulbales</taxon>
        <taxon>Desulfobulbaceae</taxon>
        <taxon>Desulfobulbus</taxon>
    </lineage>
</organism>